<accession>A0A3B0CC31</accession>
<dbReference type="EMBL" id="RBCJ01000001">
    <property type="protein sequence ID" value="RKN83523.1"/>
    <property type="molecule type" value="Genomic_DNA"/>
</dbReference>
<gene>
    <name evidence="1" type="ORF">D7Z94_06815</name>
</gene>
<sequence>MKYTKVAFKKNKVFLFVIPLVSCFIMLPKKVEAQRKKTVRVKRSKVVVHKKIRARPIRGRRVAHYRYRGLPRWGKTVRTVGAGFVGVRFGGIGYRFHNGVWYRPKGRKSIVAKAPFGVRVRKLPIGHQRFVIGAHTYFYYYGTYYAQVVNSEEYQVVIPPLGAAIDALPDGYEIVSINDRDYYKFEDTYYEPRTDNEQIEYYVVIEPTALN</sequence>
<reference evidence="1 2" key="1">
    <citation type="submission" date="2018-10" db="EMBL/GenBank/DDBJ databases">
        <title>Ulvibacterium marinum gen. nov., sp. nov., a novel marine bacterium of the family Flavobacteriaceae, isolated from a culture of the green alga Ulva prolifera.</title>
        <authorList>
            <person name="Zhang Z."/>
        </authorList>
    </citation>
    <scope>NUCLEOTIDE SEQUENCE [LARGE SCALE GENOMIC DNA]</scope>
    <source>
        <strain evidence="1 2">CCMM003</strain>
    </source>
</reference>
<dbReference type="InterPro" id="IPR045398">
    <property type="entry name" value="DUF6515"/>
</dbReference>
<dbReference type="AlphaFoldDB" id="A0A3B0CC31"/>
<dbReference type="OrthoDB" id="826470at2"/>
<proteinExistence type="predicted"/>
<keyword evidence="2" id="KW-1185">Reference proteome</keyword>
<protein>
    <submittedName>
        <fullName evidence="1">Uncharacterized protein</fullName>
    </submittedName>
</protein>
<organism evidence="1 2">
    <name type="scientific">Ulvibacterium marinum</name>
    <dbReference type="NCBI Taxonomy" id="2419782"/>
    <lineage>
        <taxon>Bacteria</taxon>
        <taxon>Pseudomonadati</taxon>
        <taxon>Bacteroidota</taxon>
        <taxon>Flavobacteriia</taxon>
        <taxon>Flavobacteriales</taxon>
        <taxon>Flavobacteriaceae</taxon>
        <taxon>Ulvibacterium</taxon>
    </lineage>
</organism>
<evidence type="ECO:0000313" key="1">
    <source>
        <dbReference type="EMBL" id="RKN83523.1"/>
    </source>
</evidence>
<dbReference type="Pfam" id="PF20125">
    <property type="entry name" value="DUF6515"/>
    <property type="match status" value="1"/>
</dbReference>
<dbReference type="Proteomes" id="UP000276603">
    <property type="component" value="Unassembled WGS sequence"/>
</dbReference>
<evidence type="ECO:0000313" key="2">
    <source>
        <dbReference type="Proteomes" id="UP000276603"/>
    </source>
</evidence>
<name>A0A3B0CC31_9FLAO</name>
<comment type="caution">
    <text evidence="1">The sequence shown here is derived from an EMBL/GenBank/DDBJ whole genome shotgun (WGS) entry which is preliminary data.</text>
</comment>
<dbReference type="RefSeq" id="WP_120710729.1">
    <property type="nucleotide sequence ID" value="NZ_RBCJ01000001.1"/>
</dbReference>